<reference evidence="2 3" key="1">
    <citation type="submission" date="2019-03" db="EMBL/GenBank/DDBJ databases">
        <title>Genomic Encyclopedia of Archaeal and Bacterial Type Strains, Phase II (KMG-II): from individual species to whole genera.</title>
        <authorList>
            <person name="Goeker M."/>
        </authorList>
    </citation>
    <scope>NUCLEOTIDE SEQUENCE [LARGE SCALE GENOMIC DNA]</scope>
    <source>
        <strain evidence="2 3">ATCC 25309</strain>
    </source>
</reference>
<dbReference type="PROSITE" id="PS51318">
    <property type="entry name" value="TAT"/>
    <property type="match status" value="1"/>
</dbReference>
<dbReference type="Pfam" id="PF05448">
    <property type="entry name" value="AXE1"/>
    <property type="match status" value="1"/>
</dbReference>
<dbReference type="Proteomes" id="UP000295662">
    <property type="component" value="Unassembled WGS sequence"/>
</dbReference>
<evidence type="ECO:0000313" key="3">
    <source>
        <dbReference type="Proteomes" id="UP000295662"/>
    </source>
</evidence>
<dbReference type="Gene3D" id="3.40.50.1820">
    <property type="entry name" value="alpha/beta hydrolase"/>
    <property type="match status" value="2"/>
</dbReference>
<dbReference type="SUPFAM" id="SSF53474">
    <property type="entry name" value="alpha/beta-Hydrolases"/>
    <property type="match status" value="2"/>
</dbReference>
<dbReference type="RefSeq" id="WP_166647047.1">
    <property type="nucleotide sequence ID" value="NZ_SOCA01000001.1"/>
</dbReference>
<dbReference type="PANTHER" id="PTHR22946">
    <property type="entry name" value="DIENELACTONE HYDROLASE DOMAIN-CONTAINING PROTEIN-RELATED"/>
    <property type="match status" value="1"/>
</dbReference>
<gene>
    <name evidence="2" type="ORF">EI77_01045</name>
</gene>
<dbReference type="InterPro" id="IPR008391">
    <property type="entry name" value="AXE1_dom"/>
</dbReference>
<dbReference type="EMBL" id="SOCA01000001">
    <property type="protein sequence ID" value="TDU81735.1"/>
    <property type="molecule type" value="Genomic_DNA"/>
</dbReference>
<dbReference type="AlphaFoldDB" id="A0A4R7SSI7"/>
<comment type="caution">
    <text evidence="2">The sequence shown here is derived from an EMBL/GenBank/DDBJ whole genome shotgun (WGS) entry which is preliminary data.</text>
</comment>
<dbReference type="InterPro" id="IPR029058">
    <property type="entry name" value="AB_hydrolase_fold"/>
</dbReference>
<name>A0A4R7SSI7_9BACT</name>
<sequence>MSSIPSTHRRDFLQTTGLSLLSLPVLSQLGGPAAIAAEAAGKATSPESLPPLNRFPRMMQEWLIDQVREAESRGNARRDTLKTRADAEAYVKSVQERIRQCFGPMPEKTPLNARVTGTVVRDNYRIENIIFESRPGYLVTGNLYLPSGLGGKRPATIGVCGHSANGKAAESYQGFAQGLALQGHICFLIDPVGQGERFQYLKDGSLKSRLGGGTSEHIQMGNNQTLVGEFLGAWFAWDGIRALDYLLTRDEVDTNHLGITGNSGGGTQTTWLCGLEPRFTMGAPSCFVTTFRRNVENELPADTEQCPPQALALDLDHSDFLAAMAPKPVIILAQEKDFFDARGSIEAYERLKSLYTLLGKPENIQLHIGPDPHGYSQPNREAMYRFFNKVTGVSDVQAEPALTLEKDETLQCSPEGQVANLKSRTLMSFTQDKAKIQSQGRKSLKGEALTTELRDVLRLPDLPATAPDYGILRSAGTRKYPAKTYCTYTVETEPGIQALVTRIQEEALTSRMPGAAKKAVLYVSHRSADAELRNESFVQDLITAEPEAAFYACDVRGIGESQPNTCGSNQFLRPYGSQYFYAAHGLMLNRPLLGQRVFDVLRVIQALRAAGHQEIHLAGRGWGALPAAFAALLSTDVKQVTLKNALSSYQDVATDPEYQWPYAFMLPNVLTHFDLPDCYAALAGKKLRNLEPWGAQEGMKE</sequence>
<dbReference type="PANTHER" id="PTHR22946:SF8">
    <property type="entry name" value="ACETYL XYLAN ESTERASE DOMAIN-CONTAINING PROTEIN"/>
    <property type="match status" value="1"/>
</dbReference>
<dbReference type="InterPro" id="IPR050261">
    <property type="entry name" value="FrsA_esterase"/>
</dbReference>
<organism evidence="2 3">
    <name type="scientific">Prosthecobacter fusiformis</name>
    <dbReference type="NCBI Taxonomy" id="48464"/>
    <lineage>
        <taxon>Bacteria</taxon>
        <taxon>Pseudomonadati</taxon>
        <taxon>Verrucomicrobiota</taxon>
        <taxon>Verrucomicrobiia</taxon>
        <taxon>Verrucomicrobiales</taxon>
        <taxon>Verrucomicrobiaceae</taxon>
        <taxon>Prosthecobacter</taxon>
    </lineage>
</organism>
<protein>
    <submittedName>
        <fullName evidence="2">Acetyl xylan esterase AXE1</fullName>
    </submittedName>
</protein>
<proteinExistence type="predicted"/>
<accession>A0A4R7SSI7</accession>
<dbReference type="InterPro" id="IPR006311">
    <property type="entry name" value="TAT_signal"/>
</dbReference>
<keyword evidence="3" id="KW-1185">Reference proteome</keyword>
<evidence type="ECO:0000313" key="2">
    <source>
        <dbReference type="EMBL" id="TDU81735.1"/>
    </source>
</evidence>
<feature type="domain" description="Acetyl xylan esterase" evidence="1">
    <location>
        <begin position="128"/>
        <end position="296"/>
    </location>
</feature>
<evidence type="ECO:0000259" key="1">
    <source>
        <dbReference type="Pfam" id="PF05448"/>
    </source>
</evidence>